<comment type="catalytic activity">
    <reaction evidence="5">
        <text>uridine(32) in tRNA = pseudouridine(32) in tRNA</text>
        <dbReference type="Rhea" id="RHEA:42544"/>
        <dbReference type="Rhea" id="RHEA-COMP:10107"/>
        <dbReference type="Rhea" id="RHEA-COMP:10108"/>
        <dbReference type="ChEBI" id="CHEBI:65314"/>
        <dbReference type="ChEBI" id="CHEBI:65315"/>
        <dbReference type="EC" id="5.4.99.28"/>
    </reaction>
</comment>
<keyword evidence="12" id="KW-1185">Reference proteome</keyword>
<evidence type="ECO:0000256" key="4">
    <source>
        <dbReference type="ARBA" id="ARBA00023235"/>
    </source>
</evidence>
<organism evidence="11 12">
    <name type="scientific">Shewanella fodinae</name>
    <dbReference type="NCBI Taxonomy" id="552357"/>
    <lineage>
        <taxon>Bacteria</taxon>
        <taxon>Pseudomonadati</taxon>
        <taxon>Pseudomonadota</taxon>
        <taxon>Gammaproteobacteria</taxon>
        <taxon>Alteromonadales</taxon>
        <taxon>Shewanellaceae</taxon>
        <taxon>Shewanella</taxon>
    </lineage>
</organism>
<dbReference type="GO" id="GO:0008033">
    <property type="term" value="P:tRNA processing"/>
    <property type="evidence" value="ECO:0007669"/>
    <property type="project" value="UniProtKB-KW"/>
</dbReference>
<evidence type="ECO:0000256" key="5">
    <source>
        <dbReference type="ARBA" id="ARBA00036184"/>
    </source>
</evidence>
<evidence type="ECO:0000256" key="7">
    <source>
        <dbReference type="ARBA" id="ARBA00037305"/>
    </source>
</evidence>
<dbReference type="RefSeq" id="WP_133038659.1">
    <property type="nucleotide sequence ID" value="NZ_SLWF01000009.1"/>
</dbReference>
<sequence length="217" mass="24760">MQKFHYQPPTLPWLDIRYRDRDIIVINKPVGLLSNPGMAAETHDCALTRLQQLYPETLLVHRLDCATSGIMVFARSKKAESNLKTQFQERRNDKLYIAEVSGILENDEGAVDLPLAADKQHPPLQQVNKEGRKAITHYRVLERRAHSTLVTLQPETGRTHQLRVHMLALGHPILGDDFYGDEQVQKARPRLCLHAASLIFNHPWSGKEMHFVSMAGF</sequence>
<dbReference type="InterPro" id="IPR020103">
    <property type="entry name" value="PsdUridine_synth_cat_dom_sf"/>
</dbReference>
<evidence type="ECO:0000256" key="8">
    <source>
        <dbReference type="PIRSR" id="PIRSR606225-1"/>
    </source>
</evidence>
<keyword evidence="3" id="KW-0819">tRNA processing</keyword>
<accession>A0A4R2FG26</accession>
<feature type="active site" evidence="8">
    <location>
        <position position="64"/>
    </location>
</feature>
<dbReference type="PROSITE" id="PS01129">
    <property type="entry name" value="PSI_RLU"/>
    <property type="match status" value="1"/>
</dbReference>
<evidence type="ECO:0000259" key="10">
    <source>
        <dbReference type="Pfam" id="PF00849"/>
    </source>
</evidence>
<dbReference type="EMBL" id="SLWF01000009">
    <property type="protein sequence ID" value="TCN85384.1"/>
    <property type="molecule type" value="Genomic_DNA"/>
</dbReference>
<comment type="function">
    <text evidence="9">Responsible for synthesis of pseudouridine from uracil.</text>
</comment>
<comment type="catalytic activity">
    <reaction evidence="6">
        <text>uridine(746) in 23S rRNA = pseudouridine(746) in 23S rRNA</text>
        <dbReference type="Rhea" id="RHEA:42548"/>
        <dbReference type="Rhea" id="RHEA-COMP:10109"/>
        <dbReference type="Rhea" id="RHEA-COMP:10110"/>
        <dbReference type="ChEBI" id="CHEBI:65314"/>
        <dbReference type="ChEBI" id="CHEBI:65315"/>
        <dbReference type="EC" id="5.4.99.29"/>
    </reaction>
</comment>
<dbReference type="GO" id="GO:0000455">
    <property type="term" value="P:enzyme-directed rRNA pseudouridine synthesis"/>
    <property type="evidence" value="ECO:0007669"/>
    <property type="project" value="TreeGrafter"/>
</dbReference>
<comment type="caution">
    <text evidence="11">The sequence shown here is derived from an EMBL/GenBank/DDBJ whole genome shotgun (WGS) entry which is preliminary data.</text>
</comment>
<name>A0A4R2FG26_9GAMM</name>
<dbReference type="Proteomes" id="UP000294832">
    <property type="component" value="Unassembled WGS sequence"/>
</dbReference>
<dbReference type="NCBIfam" id="TIGR00005">
    <property type="entry name" value="rluA_subfam"/>
    <property type="match status" value="1"/>
</dbReference>
<dbReference type="GO" id="GO:0160151">
    <property type="term" value="F:tRNA pseudouridine(32) synthase activity"/>
    <property type="evidence" value="ECO:0007669"/>
    <property type="project" value="UniProtKB-EC"/>
</dbReference>
<evidence type="ECO:0000256" key="9">
    <source>
        <dbReference type="RuleBase" id="RU362028"/>
    </source>
</evidence>
<dbReference type="Gene3D" id="3.30.2350.10">
    <property type="entry name" value="Pseudouridine synthase"/>
    <property type="match status" value="1"/>
</dbReference>
<dbReference type="InterPro" id="IPR050188">
    <property type="entry name" value="RluA_PseudoU_synthase"/>
</dbReference>
<proteinExistence type="inferred from homology"/>
<dbReference type="CDD" id="cd02869">
    <property type="entry name" value="PseudoU_synth_RluA_like"/>
    <property type="match status" value="1"/>
</dbReference>
<evidence type="ECO:0000256" key="2">
    <source>
        <dbReference type="ARBA" id="ARBA00022552"/>
    </source>
</evidence>
<dbReference type="InterPro" id="IPR006145">
    <property type="entry name" value="PsdUridine_synth_RsuA/RluA"/>
</dbReference>
<comment type="function">
    <text evidence="7">Dual specificity enzyme that catalyzes the synthesis of pseudouridine from uracil-746 in 23S ribosomal RNA and from uracil-32 in the anticodon stem and loop of transfer RNAs.</text>
</comment>
<dbReference type="InterPro" id="IPR006224">
    <property type="entry name" value="PsdUridine_synth_RluA-like_CS"/>
</dbReference>
<dbReference type="PANTHER" id="PTHR21600">
    <property type="entry name" value="MITOCHONDRIAL RNA PSEUDOURIDINE SYNTHASE"/>
    <property type="match status" value="1"/>
</dbReference>
<dbReference type="OrthoDB" id="9785808at2"/>
<dbReference type="Pfam" id="PF00849">
    <property type="entry name" value="PseudoU_synth_2"/>
    <property type="match status" value="1"/>
</dbReference>
<evidence type="ECO:0000313" key="12">
    <source>
        <dbReference type="Proteomes" id="UP000294832"/>
    </source>
</evidence>
<comment type="similarity">
    <text evidence="1 9">Belongs to the pseudouridine synthase RluA family.</text>
</comment>
<dbReference type="SUPFAM" id="SSF55120">
    <property type="entry name" value="Pseudouridine synthase"/>
    <property type="match status" value="1"/>
</dbReference>
<dbReference type="GO" id="GO:0160142">
    <property type="term" value="F:23S rRNA pseudouridine(746) synthase activity"/>
    <property type="evidence" value="ECO:0007669"/>
    <property type="project" value="UniProtKB-EC"/>
</dbReference>
<reference evidence="11 12" key="1">
    <citation type="submission" date="2019-03" db="EMBL/GenBank/DDBJ databases">
        <title>Freshwater and sediment microbial communities from various areas in North America, analyzing microbe dynamics in response to fracking.</title>
        <authorList>
            <person name="Lamendella R."/>
        </authorList>
    </citation>
    <scope>NUCLEOTIDE SEQUENCE [LARGE SCALE GENOMIC DNA]</scope>
    <source>
        <strain evidence="11 12">74A</strain>
    </source>
</reference>
<protein>
    <recommendedName>
        <fullName evidence="9">Pseudouridine synthase</fullName>
        <ecNumber evidence="9">5.4.99.-</ecNumber>
    </recommendedName>
</protein>
<dbReference type="InterPro" id="IPR006225">
    <property type="entry name" value="PsdUridine_synth_RluC/D"/>
</dbReference>
<feature type="domain" description="Pseudouridine synthase RsuA/RluA-like" evidence="10">
    <location>
        <begin position="22"/>
        <end position="167"/>
    </location>
</feature>
<dbReference type="AlphaFoldDB" id="A0A4R2FG26"/>
<evidence type="ECO:0000256" key="3">
    <source>
        <dbReference type="ARBA" id="ARBA00022694"/>
    </source>
</evidence>
<dbReference type="PANTHER" id="PTHR21600:SF91">
    <property type="entry name" value="DUAL-SPECIFICITY RNA PSEUDOURIDINE SYNTHASE RLUA"/>
    <property type="match status" value="1"/>
</dbReference>
<dbReference type="EC" id="5.4.99.-" evidence="9"/>
<gene>
    <name evidence="11" type="ORF">EDC91_10944</name>
</gene>
<comment type="catalytic activity">
    <reaction evidence="9">
        <text>a uridine in RNA = a pseudouridine in RNA</text>
        <dbReference type="Rhea" id="RHEA:48348"/>
        <dbReference type="Rhea" id="RHEA-COMP:12068"/>
        <dbReference type="Rhea" id="RHEA-COMP:12069"/>
        <dbReference type="ChEBI" id="CHEBI:65314"/>
        <dbReference type="ChEBI" id="CHEBI:65315"/>
    </reaction>
</comment>
<evidence type="ECO:0000256" key="6">
    <source>
        <dbReference type="ARBA" id="ARBA00036916"/>
    </source>
</evidence>
<evidence type="ECO:0000256" key="1">
    <source>
        <dbReference type="ARBA" id="ARBA00010876"/>
    </source>
</evidence>
<dbReference type="GO" id="GO:0003723">
    <property type="term" value="F:RNA binding"/>
    <property type="evidence" value="ECO:0007669"/>
    <property type="project" value="InterPro"/>
</dbReference>
<evidence type="ECO:0000313" key="11">
    <source>
        <dbReference type="EMBL" id="TCN85384.1"/>
    </source>
</evidence>
<keyword evidence="4 9" id="KW-0413">Isomerase</keyword>
<keyword evidence="2" id="KW-0698">rRNA processing</keyword>